<gene>
    <name evidence="2" type="ORF">LIER_20987</name>
</gene>
<evidence type="ECO:0000313" key="3">
    <source>
        <dbReference type="Proteomes" id="UP001454036"/>
    </source>
</evidence>
<comment type="caution">
    <text evidence="2">The sequence shown here is derived from an EMBL/GenBank/DDBJ whole genome shotgun (WGS) entry which is preliminary data.</text>
</comment>
<name>A0AAV3QNL3_LITER</name>
<organism evidence="2 3">
    <name type="scientific">Lithospermum erythrorhizon</name>
    <name type="common">Purple gromwell</name>
    <name type="synonym">Lithospermum officinale var. erythrorhizon</name>
    <dbReference type="NCBI Taxonomy" id="34254"/>
    <lineage>
        <taxon>Eukaryota</taxon>
        <taxon>Viridiplantae</taxon>
        <taxon>Streptophyta</taxon>
        <taxon>Embryophyta</taxon>
        <taxon>Tracheophyta</taxon>
        <taxon>Spermatophyta</taxon>
        <taxon>Magnoliopsida</taxon>
        <taxon>eudicotyledons</taxon>
        <taxon>Gunneridae</taxon>
        <taxon>Pentapetalae</taxon>
        <taxon>asterids</taxon>
        <taxon>lamiids</taxon>
        <taxon>Boraginales</taxon>
        <taxon>Boraginaceae</taxon>
        <taxon>Boraginoideae</taxon>
        <taxon>Lithospermeae</taxon>
        <taxon>Lithospermum</taxon>
    </lineage>
</organism>
<evidence type="ECO:0000259" key="1">
    <source>
        <dbReference type="Pfam" id="PF13966"/>
    </source>
</evidence>
<reference evidence="2 3" key="1">
    <citation type="submission" date="2024-01" db="EMBL/GenBank/DDBJ databases">
        <title>The complete chloroplast genome sequence of Lithospermum erythrorhizon: insights into the phylogenetic relationship among Boraginaceae species and the maternal lineages of purple gromwells.</title>
        <authorList>
            <person name="Okada T."/>
            <person name="Watanabe K."/>
        </authorList>
    </citation>
    <scope>NUCLEOTIDE SEQUENCE [LARGE SCALE GENOMIC DNA]</scope>
</reference>
<proteinExistence type="predicted"/>
<protein>
    <recommendedName>
        <fullName evidence="1">Reverse transcriptase zinc-binding domain-containing protein</fullName>
    </recommendedName>
</protein>
<dbReference type="AlphaFoldDB" id="A0AAV3QNL3"/>
<dbReference type="InterPro" id="IPR026960">
    <property type="entry name" value="RVT-Znf"/>
</dbReference>
<keyword evidence="3" id="KW-1185">Reference proteome</keyword>
<evidence type="ECO:0000313" key="2">
    <source>
        <dbReference type="EMBL" id="GAA0165640.1"/>
    </source>
</evidence>
<sequence length="226" mass="26450">MLRRSWLELNNVCFSNISSRFKEKQIELDEVNSQIELDEVIEKEKAILNNIIGIPNFALPMRYLRKLLTTKQISSHDCRTLVEQERSVDSWVWRKILALREILRPYVKYRVGNGKSVKCLHDNWSSDGDISAGIEPGELAQGRRLTESVLRCKNNLSEGLTDAEDGVVWFGDNKYQTSKAWDHIRDKPEPVWWWKISWFSGNVPKFSFIVWLLFLGRLPTKDRLKN</sequence>
<dbReference type="Pfam" id="PF13966">
    <property type="entry name" value="zf-RVT"/>
    <property type="match status" value="1"/>
</dbReference>
<feature type="domain" description="Reverse transcriptase zinc-binding" evidence="1">
    <location>
        <begin position="175"/>
        <end position="225"/>
    </location>
</feature>
<dbReference type="EMBL" id="BAABME010005442">
    <property type="protein sequence ID" value="GAA0165640.1"/>
    <property type="molecule type" value="Genomic_DNA"/>
</dbReference>
<accession>A0AAV3QNL3</accession>
<dbReference type="Proteomes" id="UP001454036">
    <property type="component" value="Unassembled WGS sequence"/>
</dbReference>